<keyword evidence="4 6" id="KW-1133">Transmembrane helix</keyword>
<evidence type="ECO:0000313" key="8">
    <source>
        <dbReference type="Proteomes" id="UP000000532"/>
    </source>
</evidence>
<feature type="transmembrane region" description="Helical" evidence="6">
    <location>
        <begin position="91"/>
        <end position="115"/>
    </location>
</feature>
<organism evidence="7 8">
    <name type="scientific">Thermus thermophilus (strain ATCC 27634 / DSM 579 / HB8)</name>
    <dbReference type="NCBI Taxonomy" id="300852"/>
    <lineage>
        <taxon>Bacteria</taxon>
        <taxon>Thermotogati</taxon>
        <taxon>Deinococcota</taxon>
        <taxon>Deinococci</taxon>
        <taxon>Thermales</taxon>
        <taxon>Thermaceae</taxon>
        <taxon>Thermus</taxon>
    </lineage>
</organism>
<evidence type="ECO:0000256" key="4">
    <source>
        <dbReference type="ARBA" id="ARBA00022989"/>
    </source>
</evidence>
<dbReference type="Pfam" id="PF02653">
    <property type="entry name" value="BPD_transp_2"/>
    <property type="match status" value="1"/>
</dbReference>
<evidence type="ECO:0000256" key="3">
    <source>
        <dbReference type="ARBA" id="ARBA00022692"/>
    </source>
</evidence>
<dbReference type="InterPro" id="IPR043428">
    <property type="entry name" value="LivM-like"/>
</dbReference>
<dbReference type="PhylomeDB" id="Q5SIN7"/>
<dbReference type="Proteomes" id="UP000000532">
    <property type="component" value="Chromosome"/>
</dbReference>
<evidence type="ECO:0000256" key="1">
    <source>
        <dbReference type="ARBA" id="ARBA00004651"/>
    </source>
</evidence>
<protein>
    <submittedName>
        <fullName evidence="7">Branched-chain amino acid ABC transporter, permease protein</fullName>
    </submittedName>
</protein>
<dbReference type="GO" id="GO:0015658">
    <property type="term" value="F:branched-chain amino acid transmembrane transporter activity"/>
    <property type="evidence" value="ECO:0007669"/>
    <property type="project" value="InterPro"/>
</dbReference>
<dbReference type="PANTHER" id="PTHR30482">
    <property type="entry name" value="HIGH-AFFINITY BRANCHED-CHAIN AMINO ACID TRANSPORT SYSTEM PERMEASE"/>
    <property type="match status" value="1"/>
</dbReference>
<evidence type="ECO:0000256" key="2">
    <source>
        <dbReference type="ARBA" id="ARBA00022475"/>
    </source>
</evidence>
<dbReference type="GO" id="GO:0005886">
    <property type="term" value="C:plasma membrane"/>
    <property type="evidence" value="ECO:0007669"/>
    <property type="project" value="UniProtKB-SubCell"/>
</dbReference>
<dbReference type="InterPro" id="IPR001851">
    <property type="entry name" value="ABC_transp_permease"/>
</dbReference>
<keyword evidence="2" id="KW-1003">Cell membrane</keyword>
<sequence length="443" mass="47271">MSLLSLALSLVFLALSFLAPNTLTAFLGLGALGVAAFARLEPRVRTLNLALLTLAFTLFLRNSGNTLGLIGLVGILVALTTLPRIPRGIRVALGLAILLLSVPIAGFANTFIFELGIQIGIFAAMSLGLNVVVGMAGLLDLGYAAFFAVGAYTWAIFGSPQAGKFLQGNFPLPGEYMYLFMLIAVVTTAITGLLIGLPALRLRGDYLAIVTLGLGEVVRILANNLDHPINITNGPQGITPVGRPPIDWFRSLMGALGVRLDETTDYQLFFYLLVLAMIGLVVLANVNLANSRFGRAWVAIREDEIAAQAMGIPLLPTKLIAFMTGAAFSGVMGVIYGAQRTFVSPESFTLLASITILAMVILGGMGSIPGAILGAAALTILNLDILKTFSEFVRTSLPWIPSQVDPAKYERLVFGLILVLMMIYRPQGLIPEARHRAELEEEA</sequence>
<feature type="transmembrane region" description="Helical" evidence="6">
    <location>
        <begin position="67"/>
        <end position="85"/>
    </location>
</feature>
<evidence type="ECO:0000256" key="5">
    <source>
        <dbReference type="ARBA" id="ARBA00023136"/>
    </source>
</evidence>
<dbReference type="eggNOG" id="COG4177">
    <property type="taxonomic scope" value="Bacteria"/>
</dbReference>
<feature type="transmembrane region" description="Helical" evidence="6">
    <location>
        <begin position="268"/>
        <end position="288"/>
    </location>
</feature>
<dbReference type="HOGENOM" id="CLU_031365_1_1_0"/>
<dbReference type="KEGG" id="ttj:TTHA1332"/>
<evidence type="ECO:0000256" key="6">
    <source>
        <dbReference type="SAM" id="Phobius"/>
    </source>
</evidence>
<reference evidence="7 8" key="1">
    <citation type="submission" date="2004-11" db="EMBL/GenBank/DDBJ databases">
        <title>Complete genome sequence of Thermus thermophilus HB8.</title>
        <authorList>
            <person name="Masui R."/>
            <person name="Kurokawa K."/>
            <person name="Nakagawa N."/>
            <person name="Tokunaga F."/>
            <person name="Koyama Y."/>
            <person name="Shibata T."/>
            <person name="Oshima T."/>
            <person name="Yokoyama S."/>
            <person name="Yasunaga T."/>
            <person name="Kuramitsu S."/>
        </authorList>
    </citation>
    <scope>NUCLEOTIDE SEQUENCE [LARGE SCALE GENOMIC DNA]</scope>
    <source>
        <strain evidence="8">ATCC 27634 / DSM 579 / HB8</strain>
    </source>
</reference>
<dbReference type="CDD" id="cd06581">
    <property type="entry name" value="TM_PBP1_LivM_like"/>
    <property type="match status" value="1"/>
</dbReference>
<dbReference type="PANTHER" id="PTHR30482:SF10">
    <property type="entry name" value="HIGH-AFFINITY BRANCHED-CHAIN AMINO ACID TRANSPORT PROTEIN BRAE"/>
    <property type="match status" value="1"/>
</dbReference>
<evidence type="ECO:0000313" key="7">
    <source>
        <dbReference type="EMBL" id="BAD71155.1"/>
    </source>
</evidence>
<feature type="transmembrane region" description="Helical" evidence="6">
    <location>
        <begin position="127"/>
        <end position="156"/>
    </location>
</feature>
<gene>
    <name evidence="7" type="ordered locus">TTHA1332</name>
</gene>
<keyword evidence="8" id="KW-1185">Reference proteome</keyword>
<proteinExistence type="predicted"/>
<dbReference type="RefSeq" id="WP_011228604.1">
    <property type="nucleotide sequence ID" value="NC_006461.1"/>
</dbReference>
<feature type="transmembrane region" description="Helical" evidence="6">
    <location>
        <begin position="176"/>
        <end position="197"/>
    </location>
</feature>
<accession>Q5SIN7</accession>
<feature type="transmembrane region" description="Helical" evidence="6">
    <location>
        <begin position="319"/>
        <end position="338"/>
    </location>
</feature>
<keyword evidence="5 6" id="KW-0472">Membrane</keyword>
<feature type="transmembrane region" description="Helical" evidence="6">
    <location>
        <begin position="350"/>
        <end position="381"/>
    </location>
</feature>
<dbReference type="AlphaFoldDB" id="Q5SIN7"/>
<dbReference type="EnsemblBacteria" id="BAD71155">
    <property type="protein sequence ID" value="BAD71155"/>
    <property type="gene ID" value="BAD71155"/>
</dbReference>
<dbReference type="PATRIC" id="fig|300852.9.peg.1310"/>
<dbReference type="EMBL" id="AP008226">
    <property type="protein sequence ID" value="BAD71155.1"/>
    <property type="molecule type" value="Genomic_DNA"/>
</dbReference>
<name>Q5SIN7_THET8</name>
<dbReference type="GeneID" id="3168699"/>
<comment type="subcellular location">
    <subcellularLocation>
        <location evidence="1">Cell membrane</location>
        <topology evidence="1">Multi-pass membrane protein</topology>
    </subcellularLocation>
</comment>
<keyword evidence="3 6" id="KW-0812">Transmembrane</keyword>